<dbReference type="InterPro" id="IPR004843">
    <property type="entry name" value="Calcineurin-like_PHP"/>
</dbReference>
<feature type="region of interest" description="Disordered" evidence="10">
    <location>
        <begin position="683"/>
        <end position="740"/>
    </location>
</feature>
<keyword evidence="9" id="KW-0807">Transducer</keyword>
<dbReference type="Gene3D" id="1.20.1070.10">
    <property type="entry name" value="Rhodopsin 7-helix transmembrane proteins"/>
    <property type="match status" value="2"/>
</dbReference>
<dbReference type="InterPro" id="IPR029052">
    <property type="entry name" value="Metallo-depent_PP-like"/>
</dbReference>
<feature type="transmembrane region" description="Helical" evidence="11">
    <location>
        <begin position="935"/>
        <end position="955"/>
    </location>
</feature>
<evidence type="ECO:0000256" key="6">
    <source>
        <dbReference type="ARBA" id="ARBA00023136"/>
    </source>
</evidence>
<dbReference type="GO" id="GO:0016787">
    <property type="term" value="F:hydrolase activity"/>
    <property type="evidence" value="ECO:0007669"/>
    <property type="project" value="InterPro"/>
</dbReference>
<keyword evidence="5" id="KW-0297">G-protein coupled receptor</keyword>
<keyword evidence="4 11" id="KW-1133">Transmembrane helix</keyword>
<evidence type="ECO:0000256" key="11">
    <source>
        <dbReference type="SAM" id="Phobius"/>
    </source>
</evidence>
<dbReference type="GO" id="GO:0005886">
    <property type="term" value="C:plasma membrane"/>
    <property type="evidence" value="ECO:0007669"/>
    <property type="project" value="UniProtKB-SubCell"/>
</dbReference>
<dbReference type="SMART" id="SM00156">
    <property type="entry name" value="PP2Ac"/>
    <property type="match status" value="1"/>
</dbReference>
<gene>
    <name evidence="13" type="ORF">L3Y34_009097</name>
</gene>
<evidence type="ECO:0000256" key="1">
    <source>
        <dbReference type="ARBA" id="ARBA00004651"/>
    </source>
</evidence>
<feature type="transmembrane region" description="Helical" evidence="11">
    <location>
        <begin position="560"/>
        <end position="585"/>
    </location>
</feature>
<evidence type="ECO:0000313" key="14">
    <source>
        <dbReference type="Proteomes" id="UP000827892"/>
    </source>
</evidence>
<evidence type="ECO:0000313" key="13">
    <source>
        <dbReference type="EMBL" id="ULT91261.1"/>
    </source>
</evidence>
<feature type="compositionally biased region" description="Basic and acidic residues" evidence="10">
    <location>
        <begin position="878"/>
        <end position="894"/>
    </location>
</feature>
<keyword evidence="2" id="KW-1003">Cell membrane</keyword>
<keyword evidence="6 11" id="KW-0472">Membrane</keyword>
<keyword evidence="3 11" id="KW-0812">Transmembrane</keyword>
<evidence type="ECO:0000256" key="10">
    <source>
        <dbReference type="SAM" id="MobiDB-lite"/>
    </source>
</evidence>
<dbReference type="FunFam" id="1.20.1070.10:FF:000582">
    <property type="entry name" value="Muscarinic acetylcholine receptor gar-3"/>
    <property type="match status" value="1"/>
</dbReference>
<keyword evidence="8" id="KW-0325">Glycoprotein</keyword>
<proteinExistence type="predicted"/>
<dbReference type="InterPro" id="IPR017452">
    <property type="entry name" value="GPCR_Rhodpsn_7TM"/>
</dbReference>
<feature type="compositionally biased region" description="Low complexity" evidence="10">
    <location>
        <begin position="684"/>
        <end position="694"/>
    </location>
</feature>
<feature type="transmembrane region" description="Helical" evidence="11">
    <location>
        <begin position="605"/>
        <end position="627"/>
    </location>
</feature>
<dbReference type="GO" id="GO:0045202">
    <property type="term" value="C:synapse"/>
    <property type="evidence" value="ECO:0007669"/>
    <property type="project" value="GOC"/>
</dbReference>
<sequence length="986" mass="112187">MLQESERVENEEEYENDEERVSYLKSFIARLMAAPMKEKSKAEVDVAITKEEIRIISNYAAASFASFNTLMKIEEECLPIQIVGDLHGHFADLRRIFGKHGSPGMAHYVFLGDYVDRGRQGLETVMLLMAFHCLYPDHLFMCRGNHEDYNTTLTYGFYDECKMKYGEKGSLAWLHIINAFNHLPLAALIFGKVLCMHGGISPHIRTLEDIDNIQRPTFIPSYGLVCDLVWSDPEATTNIGWSLSARGISFSFDDVTIEKFCEENGIDLIVRAHQISSEMVTGGHKWHADGHMVTIFSAANYLSMGNDSCVLRIDEQKTVQFCLLRPVKKSRRHQRGREAEVSRSIHLLLGFIIRTVIDSSIHFFQTSTAIWITTHGRMQSSSLGSADDPRFRQTHLFQMLVKVINTSAENATKTALLATSSTSTPSFVDTYSATSLLGEEGRMILIVVVGAIFAFLTSVGNLMVMVSFKIDKQLQTISNYFLFSLAVADIAIGFISIPMFTYYTAVQSWDLGYTMCQFWLCIDYLMCNASVMNLLLISFDRYFSVTRPLSYRPRRTTKKALTMIACTYIISLILWPPWIVSWPYIEGKFTAEPGTCVVQFLQTNPYVTVGTAVAAFYLPVTIMCILYTRVYWETQKRQKEFGKLQATQTWASDVVDRPSTSLRNSKIWKKVKKFSRRSMKRDVSSTSIVKSSGSVRKKHHEGYIDESMTPCTSSRNSKRKSWLRNCTGKSNSSSEDSSEAVAMNLDDTSLSSSHFALSGSRRRNVSPPCTPMPTNFEDEEQTDAGQSMRNGSARFRSRPSDSKNNNSDTYTVLIELNDEGSRPSVRLSSCEPYLDDTISTRNRSKSDCNSEMDERRQSLLNKQSPFKNGRILKNFSSQERKSEKEQRKNERKQESKAAKTLSAILCAFIATWTPYNLIVCWEAFFPNTVPNVLWTFSYSLCYINSTINPLCYALCNARFRHTYMRILRCKFKAERPTINQGYVRRN</sequence>
<dbReference type="Proteomes" id="UP000827892">
    <property type="component" value="Chromosome V"/>
</dbReference>
<keyword evidence="7" id="KW-0675">Receptor</keyword>
<organism evidence="13 14">
    <name type="scientific">Caenorhabditis briggsae</name>
    <dbReference type="NCBI Taxonomy" id="6238"/>
    <lineage>
        <taxon>Eukaryota</taxon>
        <taxon>Metazoa</taxon>
        <taxon>Ecdysozoa</taxon>
        <taxon>Nematoda</taxon>
        <taxon>Chromadorea</taxon>
        <taxon>Rhabditida</taxon>
        <taxon>Rhabditina</taxon>
        <taxon>Rhabditomorpha</taxon>
        <taxon>Rhabditoidea</taxon>
        <taxon>Rhabditidae</taxon>
        <taxon>Peloderinae</taxon>
        <taxon>Caenorhabditis</taxon>
    </lineage>
</organism>
<dbReference type="FunFam" id="1.20.1070.10:FF:000288">
    <property type="entry name" value="Muscarinic acetylcholine receptor"/>
    <property type="match status" value="1"/>
</dbReference>
<reference evidence="13 14" key="1">
    <citation type="submission" date="2022-02" db="EMBL/GenBank/DDBJ databases">
        <title>Chromosome-level reference genomes for two strains of Caenorhabditis briggsae: an improved platform for comparative genomics.</title>
        <authorList>
            <person name="Stevens L."/>
            <person name="Andersen E.C."/>
        </authorList>
    </citation>
    <scope>NUCLEOTIDE SEQUENCE [LARGE SCALE GENOMIC DNA]</scope>
    <source>
        <strain evidence="13">QX1410_ONT</strain>
        <tissue evidence="13">Whole-organism</tissue>
    </source>
</reference>
<evidence type="ECO:0000256" key="2">
    <source>
        <dbReference type="ARBA" id="ARBA00022475"/>
    </source>
</evidence>
<feature type="region of interest" description="Disordered" evidence="10">
    <location>
        <begin position="836"/>
        <end position="894"/>
    </location>
</feature>
<dbReference type="Pfam" id="PF00149">
    <property type="entry name" value="Metallophos"/>
    <property type="match status" value="1"/>
</dbReference>
<dbReference type="SUPFAM" id="SSF56300">
    <property type="entry name" value="Metallo-dependent phosphatases"/>
    <property type="match status" value="1"/>
</dbReference>
<evidence type="ECO:0000256" key="3">
    <source>
        <dbReference type="ARBA" id="ARBA00022692"/>
    </source>
</evidence>
<dbReference type="InterPro" id="IPR050341">
    <property type="entry name" value="PP1_catalytic_subunit"/>
</dbReference>
<dbReference type="GO" id="GO:0016907">
    <property type="term" value="F:G protein-coupled acetylcholine receptor activity"/>
    <property type="evidence" value="ECO:0007669"/>
    <property type="project" value="UniProtKB-ARBA"/>
</dbReference>
<protein>
    <recommendedName>
        <fullName evidence="12">G-protein coupled receptors family 1 profile domain-containing protein</fullName>
    </recommendedName>
</protein>
<evidence type="ECO:0000256" key="7">
    <source>
        <dbReference type="ARBA" id="ARBA00023170"/>
    </source>
</evidence>
<feature type="compositionally biased region" description="Basic and acidic residues" evidence="10">
    <location>
        <begin position="844"/>
        <end position="857"/>
    </location>
</feature>
<feature type="transmembrane region" description="Helical" evidence="11">
    <location>
        <begin position="897"/>
        <end position="915"/>
    </location>
</feature>
<dbReference type="InterPro" id="IPR000276">
    <property type="entry name" value="GPCR_Rhodpsn"/>
</dbReference>
<evidence type="ECO:0000259" key="12">
    <source>
        <dbReference type="PROSITE" id="PS50262"/>
    </source>
</evidence>
<dbReference type="FunFam" id="3.60.21.10:FF:000222">
    <property type="entry name" value="Serine/threonine-protein phosphatase"/>
    <property type="match status" value="1"/>
</dbReference>
<dbReference type="PANTHER" id="PTHR11668">
    <property type="entry name" value="SERINE/THREONINE PROTEIN PHOSPHATASE"/>
    <property type="match status" value="1"/>
</dbReference>
<accession>A0AAE9A7H3</accession>
<evidence type="ECO:0000256" key="9">
    <source>
        <dbReference type="ARBA" id="ARBA00023224"/>
    </source>
</evidence>
<dbReference type="PROSITE" id="PS00237">
    <property type="entry name" value="G_PROTEIN_RECEP_F1_1"/>
    <property type="match status" value="1"/>
</dbReference>
<feature type="transmembrane region" description="Helical" evidence="11">
    <location>
        <begin position="443"/>
        <end position="468"/>
    </location>
</feature>
<feature type="domain" description="G-protein coupled receptors family 1 profile" evidence="12">
    <location>
        <begin position="460"/>
        <end position="952"/>
    </location>
</feature>
<evidence type="ECO:0000256" key="5">
    <source>
        <dbReference type="ARBA" id="ARBA00023040"/>
    </source>
</evidence>
<dbReference type="Pfam" id="PF00001">
    <property type="entry name" value="7tm_1"/>
    <property type="match status" value="2"/>
</dbReference>
<evidence type="ECO:0000256" key="4">
    <source>
        <dbReference type="ARBA" id="ARBA00022989"/>
    </source>
</evidence>
<feature type="transmembrane region" description="Helical" evidence="11">
    <location>
        <begin position="517"/>
        <end position="539"/>
    </location>
</feature>
<dbReference type="PROSITE" id="PS50262">
    <property type="entry name" value="G_PROTEIN_RECEP_F1_2"/>
    <property type="match status" value="1"/>
</dbReference>
<feature type="region of interest" description="Disordered" evidence="10">
    <location>
        <begin position="753"/>
        <end position="807"/>
    </location>
</feature>
<dbReference type="PRINTS" id="PR00114">
    <property type="entry name" value="STPHPHTASE"/>
</dbReference>
<dbReference type="Gene3D" id="3.60.21.10">
    <property type="match status" value="1"/>
</dbReference>
<evidence type="ECO:0000256" key="8">
    <source>
        <dbReference type="ARBA" id="ARBA00023180"/>
    </source>
</evidence>
<dbReference type="PANTHER" id="PTHR11668:SF516">
    <property type="entry name" value="SERINE_THREONINE SPECIFIC PROTEIN PHOSPHATASES DOMAIN-CONTAINING PROTEIN"/>
    <property type="match status" value="1"/>
</dbReference>
<name>A0AAE9A7H3_CAEBR</name>
<dbReference type="SUPFAM" id="SSF81321">
    <property type="entry name" value="Family A G protein-coupled receptor-like"/>
    <property type="match status" value="1"/>
</dbReference>
<dbReference type="EMBL" id="CP090895">
    <property type="protein sequence ID" value="ULT91261.1"/>
    <property type="molecule type" value="Genomic_DNA"/>
</dbReference>
<comment type="subcellular location">
    <subcellularLocation>
        <location evidence="1">Cell membrane</location>
        <topology evidence="1">Multi-pass membrane protein</topology>
    </subcellularLocation>
</comment>
<dbReference type="CDD" id="cd15301">
    <property type="entry name" value="7tmA_mAChR_DM1-like"/>
    <property type="match status" value="1"/>
</dbReference>
<dbReference type="InterPro" id="IPR006186">
    <property type="entry name" value="Ser/Thr-sp_prot-phosphatase"/>
</dbReference>
<feature type="transmembrane region" description="Helical" evidence="11">
    <location>
        <begin position="480"/>
        <end position="505"/>
    </location>
</feature>
<dbReference type="AlphaFoldDB" id="A0AAE9A7H3"/>